<dbReference type="InterPro" id="IPR052017">
    <property type="entry name" value="TSUP"/>
</dbReference>
<feature type="transmembrane region" description="Helical" evidence="8">
    <location>
        <begin position="70"/>
        <end position="91"/>
    </location>
</feature>
<evidence type="ECO:0000313" key="9">
    <source>
        <dbReference type="EMBL" id="SMO57198.1"/>
    </source>
</evidence>
<name>A0A521CCQ9_9RHOB</name>
<protein>
    <recommendedName>
        <fullName evidence="8">Probable membrane transporter protein</fullName>
    </recommendedName>
</protein>
<dbReference type="RefSeq" id="WP_142492684.1">
    <property type="nucleotide sequence ID" value="NZ_FXTO01000006.1"/>
</dbReference>
<dbReference type="GO" id="GO:0005886">
    <property type="term" value="C:plasma membrane"/>
    <property type="evidence" value="ECO:0007669"/>
    <property type="project" value="UniProtKB-SubCell"/>
</dbReference>
<dbReference type="Pfam" id="PF01925">
    <property type="entry name" value="TauE"/>
    <property type="match status" value="1"/>
</dbReference>
<feature type="transmembrane region" description="Helical" evidence="8">
    <location>
        <begin position="6"/>
        <end position="22"/>
    </location>
</feature>
<keyword evidence="4 8" id="KW-1003">Cell membrane</keyword>
<comment type="similarity">
    <text evidence="2 8">Belongs to the 4-toluene sulfonate uptake permease (TSUP) (TC 2.A.102) family.</text>
</comment>
<keyword evidence="3" id="KW-0813">Transport</keyword>
<feature type="transmembrane region" description="Helical" evidence="8">
    <location>
        <begin position="136"/>
        <end position="158"/>
    </location>
</feature>
<feature type="transmembrane region" description="Helical" evidence="8">
    <location>
        <begin position="170"/>
        <end position="191"/>
    </location>
</feature>
<accession>A0A521CCQ9</accession>
<reference evidence="9 10" key="1">
    <citation type="submission" date="2017-05" db="EMBL/GenBank/DDBJ databases">
        <authorList>
            <person name="Varghese N."/>
            <person name="Submissions S."/>
        </authorList>
    </citation>
    <scope>NUCLEOTIDE SEQUENCE [LARGE SCALE GENOMIC DNA]</scope>
    <source>
        <strain evidence="9 10">DSM 29506</strain>
    </source>
</reference>
<proteinExistence type="inferred from homology"/>
<keyword evidence="6 8" id="KW-1133">Transmembrane helix</keyword>
<evidence type="ECO:0000313" key="10">
    <source>
        <dbReference type="Proteomes" id="UP000316030"/>
    </source>
</evidence>
<keyword evidence="5 8" id="KW-0812">Transmembrane</keyword>
<evidence type="ECO:0000256" key="4">
    <source>
        <dbReference type="ARBA" id="ARBA00022475"/>
    </source>
</evidence>
<dbReference type="PANTHER" id="PTHR30269">
    <property type="entry name" value="TRANSMEMBRANE PROTEIN YFCA"/>
    <property type="match status" value="1"/>
</dbReference>
<dbReference type="Proteomes" id="UP000316030">
    <property type="component" value="Unassembled WGS sequence"/>
</dbReference>
<keyword evidence="10" id="KW-1185">Reference proteome</keyword>
<feature type="transmembrane region" description="Helical" evidence="8">
    <location>
        <begin position="98"/>
        <end position="116"/>
    </location>
</feature>
<sequence>MDAEIIAIVGIGFVLGGILKGATGVGAPLIAVPLLAAYVDVRFAIVIFSIPNLVPNIWQVWAYRKTLLPAKFIAGFVLSGMLGGALGTWVLANVHTDALVFGVVALVFLYIGLRLSRPHWVLPYDRAVVLAPLTGFTAGVLQTAAGLSAPVSITFLNAMRLRRETFMPTASAFFVGLGLVQVPLLVAYGMLDGPHAALSASALIPLVAGMPIGAWLGRRLSQAAFDKIILGVLTVLALRLIWGAVT</sequence>
<evidence type="ECO:0000256" key="2">
    <source>
        <dbReference type="ARBA" id="ARBA00009142"/>
    </source>
</evidence>
<dbReference type="InterPro" id="IPR002781">
    <property type="entry name" value="TM_pro_TauE-like"/>
</dbReference>
<evidence type="ECO:0000256" key="8">
    <source>
        <dbReference type="RuleBase" id="RU363041"/>
    </source>
</evidence>
<evidence type="ECO:0000256" key="3">
    <source>
        <dbReference type="ARBA" id="ARBA00022448"/>
    </source>
</evidence>
<evidence type="ECO:0000256" key="6">
    <source>
        <dbReference type="ARBA" id="ARBA00022989"/>
    </source>
</evidence>
<evidence type="ECO:0000256" key="5">
    <source>
        <dbReference type="ARBA" id="ARBA00022692"/>
    </source>
</evidence>
<dbReference type="PANTHER" id="PTHR30269:SF37">
    <property type="entry name" value="MEMBRANE TRANSPORTER PROTEIN"/>
    <property type="match status" value="1"/>
</dbReference>
<feature type="transmembrane region" description="Helical" evidence="8">
    <location>
        <begin position="197"/>
        <end position="216"/>
    </location>
</feature>
<evidence type="ECO:0000256" key="1">
    <source>
        <dbReference type="ARBA" id="ARBA00004651"/>
    </source>
</evidence>
<keyword evidence="7 8" id="KW-0472">Membrane</keyword>
<dbReference type="OrthoDB" id="5195497at2"/>
<organism evidence="9 10">
    <name type="scientific">Thalassovita litoralis</name>
    <dbReference type="NCBI Taxonomy" id="1010611"/>
    <lineage>
        <taxon>Bacteria</taxon>
        <taxon>Pseudomonadati</taxon>
        <taxon>Pseudomonadota</taxon>
        <taxon>Alphaproteobacteria</taxon>
        <taxon>Rhodobacterales</taxon>
        <taxon>Roseobacteraceae</taxon>
        <taxon>Thalassovita</taxon>
    </lineage>
</organism>
<dbReference type="EMBL" id="FXTO01000006">
    <property type="protein sequence ID" value="SMO57198.1"/>
    <property type="molecule type" value="Genomic_DNA"/>
</dbReference>
<dbReference type="AlphaFoldDB" id="A0A521CCQ9"/>
<comment type="subcellular location">
    <subcellularLocation>
        <location evidence="1 8">Cell membrane</location>
        <topology evidence="1 8">Multi-pass membrane protein</topology>
    </subcellularLocation>
</comment>
<gene>
    <name evidence="9" type="ORF">SAMN06265173_10656</name>
</gene>
<feature type="transmembrane region" description="Helical" evidence="8">
    <location>
        <begin position="228"/>
        <end position="245"/>
    </location>
</feature>
<evidence type="ECO:0000256" key="7">
    <source>
        <dbReference type="ARBA" id="ARBA00023136"/>
    </source>
</evidence>